<protein>
    <submittedName>
        <fullName evidence="2">Uncharacterized protein</fullName>
    </submittedName>
</protein>
<keyword evidence="3" id="KW-1185">Reference proteome</keyword>
<proteinExistence type="predicted"/>
<comment type="caution">
    <text evidence="2">The sequence shown here is derived from an EMBL/GenBank/DDBJ whole genome shotgun (WGS) entry which is preliminary data.</text>
</comment>
<dbReference type="Proteomes" id="UP001363622">
    <property type="component" value="Unassembled WGS sequence"/>
</dbReference>
<reference evidence="2 3" key="1">
    <citation type="submission" date="2024-04" db="EMBL/GenBank/DDBJ databases">
        <title>Phyllosticta paracitricarpa is synonymous to the EU quarantine fungus P. citricarpa based on phylogenomic analyses.</title>
        <authorList>
            <consortium name="Lawrence Berkeley National Laboratory"/>
            <person name="Van Ingen-Buijs V.A."/>
            <person name="Van Westerhoven A.C."/>
            <person name="Haridas S."/>
            <person name="Skiadas P."/>
            <person name="Martin F."/>
            <person name="Groenewald J.Z."/>
            <person name="Crous P.W."/>
            <person name="Seidl M.F."/>
        </authorList>
    </citation>
    <scope>NUCLEOTIDE SEQUENCE [LARGE SCALE GENOMIC DNA]</scope>
    <source>
        <strain evidence="2 3">CBS 123371</strain>
    </source>
</reference>
<evidence type="ECO:0000313" key="3">
    <source>
        <dbReference type="Proteomes" id="UP001363622"/>
    </source>
</evidence>
<dbReference type="EMBL" id="JBBPHU010000012">
    <property type="protein sequence ID" value="KAK7511543.1"/>
    <property type="molecule type" value="Genomic_DNA"/>
</dbReference>
<evidence type="ECO:0000313" key="2">
    <source>
        <dbReference type="EMBL" id="KAK7511543.1"/>
    </source>
</evidence>
<name>A0ABR1KBH0_9PEZI</name>
<gene>
    <name evidence="2" type="ORF">IWZ03DRAFT_62490</name>
</gene>
<sequence>MPAPPCFRNEAPSATKRAPRGRVAADDEEKGEVRLSQSTARRWSPPLIQSKNQVSKDPALWVRTFFTLISHRSPLSWVTVPTRWNGARGPSRSLLSALNRESVPTTDQTAFRGMVAGAAHDKHYRLGALLFLLSRLATISTNKNYFLPVSTWPCALDVWRLAVRPPTSNSKPSRGVGGCCMARERPVSCTRCCDALSGPSFSSVFSMGSIGLRRLQELRLLLCLVLLVTTAATRKRPQKKKLQLRILHADPALALRLPLLLLLFCWGRAFS</sequence>
<evidence type="ECO:0000256" key="1">
    <source>
        <dbReference type="SAM" id="MobiDB-lite"/>
    </source>
</evidence>
<accession>A0ABR1KBH0</accession>
<feature type="region of interest" description="Disordered" evidence="1">
    <location>
        <begin position="1"/>
        <end position="41"/>
    </location>
</feature>
<organism evidence="2 3">
    <name type="scientific">Phyllosticta citriasiana</name>
    <dbReference type="NCBI Taxonomy" id="595635"/>
    <lineage>
        <taxon>Eukaryota</taxon>
        <taxon>Fungi</taxon>
        <taxon>Dikarya</taxon>
        <taxon>Ascomycota</taxon>
        <taxon>Pezizomycotina</taxon>
        <taxon>Dothideomycetes</taxon>
        <taxon>Dothideomycetes incertae sedis</taxon>
        <taxon>Botryosphaeriales</taxon>
        <taxon>Phyllostictaceae</taxon>
        <taxon>Phyllosticta</taxon>
    </lineage>
</organism>